<evidence type="ECO:0000313" key="7">
    <source>
        <dbReference type="Ensembl" id="ENSSAUP00010058361.1"/>
    </source>
</evidence>
<dbReference type="PROSITE" id="PS51450">
    <property type="entry name" value="LRR"/>
    <property type="match status" value="1"/>
</dbReference>
<dbReference type="Pfam" id="PF00560">
    <property type="entry name" value="LRR_1"/>
    <property type="match status" value="1"/>
</dbReference>
<keyword evidence="1" id="KW-0433">Leucine-rich repeat</keyword>
<dbReference type="PANTHER" id="PTHR24369:SF210">
    <property type="entry name" value="CHAOPTIN-RELATED"/>
    <property type="match status" value="1"/>
</dbReference>
<dbReference type="GO" id="GO:0005886">
    <property type="term" value="C:plasma membrane"/>
    <property type="evidence" value="ECO:0007669"/>
    <property type="project" value="TreeGrafter"/>
</dbReference>
<proteinExistence type="predicted"/>
<feature type="signal peptide" evidence="5">
    <location>
        <begin position="1"/>
        <end position="22"/>
    </location>
</feature>
<reference evidence="7" key="3">
    <citation type="submission" date="2025-09" db="UniProtKB">
        <authorList>
            <consortium name="Ensembl"/>
        </authorList>
    </citation>
    <scope>IDENTIFICATION</scope>
</reference>
<dbReference type="SMART" id="SM00082">
    <property type="entry name" value="LRRCT"/>
    <property type="match status" value="2"/>
</dbReference>
<feature type="chain" id="PRO_5025365426" evidence="5">
    <location>
        <begin position="23"/>
        <end position="425"/>
    </location>
</feature>
<feature type="region of interest" description="Disordered" evidence="4">
    <location>
        <begin position="376"/>
        <end position="397"/>
    </location>
</feature>
<dbReference type="InterPro" id="IPR000483">
    <property type="entry name" value="Cys-rich_flank_reg_C"/>
</dbReference>
<keyword evidence="3" id="KW-0677">Repeat</keyword>
<dbReference type="SUPFAM" id="SSF52058">
    <property type="entry name" value="L domain-like"/>
    <property type="match status" value="1"/>
</dbReference>
<feature type="domain" description="LRRCT" evidence="6">
    <location>
        <begin position="152"/>
        <end position="202"/>
    </location>
</feature>
<dbReference type="InterPro" id="IPR050541">
    <property type="entry name" value="LRR_TM_domain-containing"/>
</dbReference>
<dbReference type="InterPro" id="IPR001611">
    <property type="entry name" value="Leu-rich_rpt"/>
</dbReference>
<dbReference type="InterPro" id="IPR032675">
    <property type="entry name" value="LRR_dom_sf"/>
</dbReference>
<dbReference type="GeneTree" id="ENSGT00940000156400"/>
<evidence type="ECO:0000256" key="5">
    <source>
        <dbReference type="SAM" id="SignalP"/>
    </source>
</evidence>
<keyword evidence="8" id="KW-1185">Reference proteome</keyword>
<protein>
    <submittedName>
        <fullName evidence="7">Leucine rich repeat containing 17</fullName>
    </submittedName>
</protein>
<reference evidence="7" key="2">
    <citation type="submission" date="2025-08" db="UniProtKB">
        <authorList>
            <consortium name="Ensembl"/>
        </authorList>
    </citation>
    <scope>IDENTIFICATION</scope>
</reference>
<reference evidence="7" key="1">
    <citation type="submission" date="2021-04" db="EMBL/GenBank/DDBJ databases">
        <authorList>
            <consortium name="Wellcome Sanger Institute Data Sharing"/>
        </authorList>
    </citation>
    <scope>NUCLEOTIDE SEQUENCE [LARGE SCALE GENOMIC DNA]</scope>
</reference>
<dbReference type="InterPro" id="IPR003591">
    <property type="entry name" value="Leu-rich_rpt_typical-subtyp"/>
</dbReference>
<dbReference type="SMART" id="SM00369">
    <property type="entry name" value="LRR_TYP"/>
    <property type="match status" value="4"/>
</dbReference>
<evidence type="ECO:0000256" key="2">
    <source>
        <dbReference type="ARBA" id="ARBA00022729"/>
    </source>
</evidence>
<evidence type="ECO:0000313" key="8">
    <source>
        <dbReference type="Proteomes" id="UP000472265"/>
    </source>
</evidence>
<evidence type="ECO:0000256" key="1">
    <source>
        <dbReference type="ARBA" id="ARBA00022614"/>
    </source>
</evidence>
<dbReference type="Gene3D" id="3.80.10.10">
    <property type="entry name" value="Ribonuclease Inhibitor"/>
    <property type="match status" value="2"/>
</dbReference>
<dbReference type="Proteomes" id="UP000472265">
    <property type="component" value="Chromosome 8"/>
</dbReference>
<dbReference type="Pfam" id="PF01463">
    <property type="entry name" value="LRRCT"/>
    <property type="match status" value="2"/>
</dbReference>
<sequence length="425" mass="49091">MRVTSSLLLASLLLLLLPSIEMKKSGRGRGLRGARHKLTRDRFGFELGKVFVDCQDRHLRSIPASQTWSEQPKHLLFARNRIKVLHDGAFFGYESLTTLDLQQNQISLVEEGAFQGLRHLTTLLLQHNRLGTLSEEALIPMPSLSYLRLYDNPWNCLCPLDSLIRTLQVPSNRNLGNHARCAEPIRLRGLKMKQLDPELLCKETDPNPQIGEPGPIPIPIRTKPDITTSCHTYHFPQMRIDCTACILQSVIAPIAFFNVFVNINTKQNKKMLRSTHGFDFSLKGSLYGLLHLRELDLSNNSLHFIQYGVLEDLYFLSKLKLERNPWVCDYSIHYMVYWLRLHPGVKYSGLMCRSPPEHTGERVEEYVHSYNRVCPKDRQHSSKDQDQTEPELWNTPMEVQAELEEEELEPSHLRAPQKYQIFRLS</sequence>
<evidence type="ECO:0000259" key="6">
    <source>
        <dbReference type="SMART" id="SM00082"/>
    </source>
</evidence>
<evidence type="ECO:0000256" key="3">
    <source>
        <dbReference type="ARBA" id="ARBA00022737"/>
    </source>
</evidence>
<keyword evidence="2 5" id="KW-0732">Signal</keyword>
<accession>A0A671Y5H6</accession>
<feature type="domain" description="LRRCT" evidence="6">
    <location>
        <begin position="324"/>
        <end position="375"/>
    </location>
</feature>
<dbReference type="Ensembl" id="ENSSAUT00010061257.1">
    <property type="protein sequence ID" value="ENSSAUP00010058361.1"/>
    <property type="gene ID" value="ENSSAUG00010023835.1"/>
</dbReference>
<dbReference type="PANTHER" id="PTHR24369">
    <property type="entry name" value="ANTIGEN BSP, PUTATIVE-RELATED"/>
    <property type="match status" value="1"/>
</dbReference>
<dbReference type="AlphaFoldDB" id="A0A671Y5H6"/>
<evidence type="ECO:0000256" key="4">
    <source>
        <dbReference type="SAM" id="MobiDB-lite"/>
    </source>
</evidence>
<feature type="compositionally biased region" description="Basic and acidic residues" evidence="4">
    <location>
        <begin position="376"/>
        <end position="386"/>
    </location>
</feature>
<dbReference type="Pfam" id="PF13855">
    <property type="entry name" value="LRR_8"/>
    <property type="match status" value="1"/>
</dbReference>
<name>A0A671Y5H6_SPAAU</name>
<gene>
    <name evidence="7" type="primary">LRRC17</name>
</gene>
<organism evidence="7 8">
    <name type="scientific">Sparus aurata</name>
    <name type="common">Gilthead sea bream</name>
    <dbReference type="NCBI Taxonomy" id="8175"/>
    <lineage>
        <taxon>Eukaryota</taxon>
        <taxon>Metazoa</taxon>
        <taxon>Chordata</taxon>
        <taxon>Craniata</taxon>
        <taxon>Vertebrata</taxon>
        <taxon>Euteleostomi</taxon>
        <taxon>Actinopterygii</taxon>
        <taxon>Neopterygii</taxon>
        <taxon>Teleostei</taxon>
        <taxon>Neoteleostei</taxon>
        <taxon>Acanthomorphata</taxon>
        <taxon>Eupercaria</taxon>
        <taxon>Spariformes</taxon>
        <taxon>Sparidae</taxon>
        <taxon>Sparus</taxon>
    </lineage>
</organism>